<feature type="coiled-coil region" evidence="1">
    <location>
        <begin position="650"/>
        <end position="681"/>
    </location>
</feature>
<keyword evidence="1" id="KW-0175">Coiled coil</keyword>
<evidence type="ECO:0000256" key="1">
    <source>
        <dbReference type="SAM" id="Coils"/>
    </source>
</evidence>
<gene>
    <name evidence="2" type="ORF">UFOVP121_54</name>
    <name evidence="3" type="ORF">UFOVP277_59</name>
</gene>
<proteinExistence type="predicted"/>
<reference evidence="2" key="1">
    <citation type="submission" date="2020-04" db="EMBL/GenBank/DDBJ databases">
        <authorList>
            <person name="Chiriac C."/>
            <person name="Salcher M."/>
            <person name="Ghai R."/>
            <person name="Kavagutti S V."/>
        </authorList>
    </citation>
    <scope>NUCLEOTIDE SEQUENCE</scope>
</reference>
<feature type="coiled-coil region" evidence="1">
    <location>
        <begin position="584"/>
        <end position="618"/>
    </location>
</feature>
<evidence type="ECO:0000313" key="2">
    <source>
        <dbReference type="EMBL" id="CAB4131034.1"/>
    </source>
</evidence>
<evidence type="ECO:0000313" key="3">
    <source>
        <dbReference type="EMBL" id="CAB4135052.1"/>
    </source>
</evidence>
<protein>
    <recommendedName>
        <fullName evidence="4">Phage P22-like portal protein</fullName>
    </recommendedName>
</protein>
<dbReference type="Pfam" id="PF16510">
    <property type="entry name" value="P22_portal"/>
    <property type="match status" value="1"/>
</dbReference>
<dbReference type="EMBL" id="LR796293">
    <property type="protein sequence ID" value="CAB4135052.1"/>
    <property type="molecule type" value="Genomic_DNA"/>
</dbReference>
<evidence type="ECO:0008006" key="4">
    <source>
        <dbReference type="Google" id="ProtNLM"/>
    </source>
</evidence>
<organism evidence="2">
    <name type="scientific">uncultured Caudovirales phage</name>
    <dbReference type="NCBI Taxonomy" id="2100421"/>
    <lineage>
        <taxon>Viruses</taxon>
        <taxon>Duplodnaviria</taxon>
        <taxon>Heunggongvirae</taxon>
        <taxon>Uroviricota</taxon>
        <taxon>Caudoviricetes</taxon>
        <taxon>Peduoviridae</taxon>
        <taxon>Maltschvirus</taxon>
        <taxon>Maltschvirus maltsch</taxon>
    </lineage>
</organism>
<name>A0A6J5L961_9CAUD</name>
<accession>A0A6J5L961</accession>
<dbReference type="EMBL" id="LR796243">
    <property type="protein sequence ID" value="CAB4131034.1"/>
    <property type="molecule type" value="Genomic_DNA"/>
</dbReference>
<sequence length="703" mass="80059">MPVNTELATKTYYRYAWVRDAGHSDFVKKAELCERFFRGMQWDEKDLALLKAQRRPALVINKILSTISNVMGDQIYNRSEVSFQPRSGAPSGNADVLTKLFKYISQDNQLDWLRSDVFADGIITSRGFYDVRMDFNDNLMGDVRTTRLNPKNVLIDPDATEYDPDTWNDVLTTKWLTADEIAVLYNEDDADYLRNRAGSYFPYGYDSIDYMRDRFGDRNAARSFYTGVVDESSVQRSVRVIERQHRKLDKQRHFYDMATGDLRAIPDNWTRDRIAAVRDMYKLEVVTKLVNRIRWTVTADTVVLHDDWSPYKHFTVVPFFPYLRNAQTVGLVENLLGPQELLNKVSSQELHVINTTANSGWKVKTGSLRNMSIEELEQRGAETGLVMELDDPKSVEKIQPNQVPSGLDRLTYKAEEHIKTISGVSDYQTGNAREDVSAKAVAMNTSRGSFNLAKVTDSLNRTDHILARNILDLVQGFYTDQRVVNVVKDRMTGETETISVNEPAPTPENPDALLNDLTLGEYDVVVTSTPVRETLEDSQFQQALSLRELGIQIPDSTLLENSRLLHKSDIIAQMKAAQEAPEAVAKRELEKTAAELEVANLKAEAAKIEADAMLKQARADKENQSTAQAMQGGGNELEMARAQFDMQAAREKHQLEMEKLRAELEFTRQQNEMKLQQMQREGMMKVAQKHADTFMQMEPAEEE</sequence>
<dbReference type="InterPro" id="IPR032427">
    <property type="entry name" value="P22_portal"/>
</dbReference>